<dbReference type="SMART" id="SM00898">
    <property type="entry name" value="Fapy_DNA_glyco"/>
    <property type="match status" value="1"/>
</dbReference>
<feature type="active site" description="Proton donor; for beta-elimination activity" evidence="15">
    <location>
        <position position="58"/>
    </location>
</feature>
<accession>A0A1H8VGM3</accession>
<dbReference type="EC" id="4.2.99.18" evidence="15"/>
<feature type="binding site" evidence="15">
    <location>
        <position position="91"/>
    </location>
    <ligand>
        <name>DNA</name>
        <dbReference type="ChEBI" id="CHEBI:16991"/>
    </ligand>
</feature>
<keyword evidence="11 15" id="KW-0456">Lyase</keyword>
<dbReference type="SUPFAM" id="SSF57716">
    <property type="entry name" value="Glucocorticoid receptor-like (DNA-binding domain)"/>
    <property type="match status" value="1"/>
</dbReference>
<feature type="active site" description="Proton donor" evidence="15">
    <location>
        <position position="3"/>
    </location>
</feature>
<keyword evidence="10 15" id="KW-0234">DNA repair</keyword>
<evidence type="ECO:0000256" key="12">
    <source>
        <dbReference type="ARBA" id="ARBA00023268"/>
    </source>
</evidence>
<dbReference type="Proteomes" id="UP000199657">
    <property type="component" value="Unassembled WGS sequence"/>
</dbReference>
<feature type="active site" description="Schiff-base intermediate with DNA" evidence="15">
    <location>
        <position position="2"/>
    </location>
</feature>
<dbReference type="PANTHER" id="PTHR22993">
    <property type="entry name" value="FORMAMIDOPYRIMIDINE-DNA GLYCOSYLASE"/>
    <property type="match status" value="1"/>
</dbReference>
<keyword evidence="7 15" id="KW-0378">Hydrolase</keyword>
<dbReference type="SMART" id="SM01232">
    <property type="entry name" value="H2TH"/>
    <property type="match status" value="1"/>
</dbReference>
<evidence type="ECO:0000256" key="4">
    <source>
        <dbReference type="ARBA" id="ARBA00022723"/>
    </source>
</evidence>
<dbReference type="Pfam" id="PF06827">
    <property type="entry name" value="zf-FPG_IleRS"/>
    <property type="match status" value="1"/>
</dbReference>
<evidence type="ECO:0000259" key="16">
    <source>
        <dbReference type="PROSITE" id="PS51066"/>
    </source>
</evidence>
<dbReference type="InterPro" id="IPR020629">
    <property type="entry name" value="FPG_Glyclase"/>
</dbReference>
<keyword evidence="8 15" id="KW-0862">Zinc</keyword>
<dbReference type="InterPro" id="IPR010663">
    <property type="entry name" value="Znf_FPG/IleRS"/>
</dbReference>
<name>A0A1H8VGM3_9GAMM</name>
<comment type="similarity">
    <text evidence="2 15">Belongs to the FPG family.</text>
</comment>
<evidence type="ECO:0000256" key="1">
    <source>
        <dbReference type="ARBA" id="ARBA00001668"/>
    </source>
</evidence>
<dbReference type="FunFam" id="1.10.8.50:FF:000003">
    <property type="entry name" value="Formamidopyrimidine-DNA glycosylase"/>
    <property type="match status" value="1"/>
</dbReference>
<dbReference type="InterPro" id="IPR015887">
    <property type="entry name" value="DNA_glyclase_Znf_dom_DNA_BS"/>
</dbReference>
<dbReference type="GO" id="GO:0006284">
    <property type="term" value="P:base-excision repair"/>
    <property type="evidence" value="ECO:0007669"/>
    <property type="project" value="InterPro"/>
</dbReference>
<dbReference type="NCBIfam" id="TIGR00577">
    <property type="entry name" value="fpg"/>
    <property type="match status" value="1"/>
</dbReference>
<dbReference type="GO" id="GO:0003684">
    <property type="term" value="F:damaged DNA binding"/>
    <property type="evidence" value="ECO:0007669"/>
    <property type="project" value="InterPro"/>
</dbReference>
<comment type="cofactor">
    <cofactor evidence="15">
        <name>Zn(2+)</name>
        <dbReference type="ChEBI" id="CHEBI:29105"/>
    </cofactor>
    <text evidence="15">Binds 1 zinc ion per subunit.</text>
</comment>
<evidence type="ECO:0000256" key="2">
    <source>
        <dbReference type="ARBA" id="ARBA00009409"/>
    </source>
</evidence>
<comment type="subunit">
    <text evidence="3 15">Monomer.</text>
</comment>
<reference evidence="18 19" key="1">
    <citation type="submission" date="2016-10" db="EMBL/GenBank/DDBJ databases">
        <authorList>
            <person name="de Groot N.N."/>
        </authorList>
    </citation>
    <scope>NUCLEOTIDE SEQUENCE [LARGE SCALE GENOMIC DNA]</scope>
    <source>
        <strain evidence="18 19">CGMCC 1.6291</strain>
    </source>
</reference>
<keyword evidence="12 15" id="KW-0511">Multifunctional enzyme</keyword>
<comment type="catalytic activity">
    <reaction evidence="14 15">
        <text>2'-deoxyribonucleotide-(2'-deoxyribose 5'-phosphate)-2'-deoxyribonucleotide-DNA = a 3'-end 2'-deoxyribonucleotide-(2,3-dehydro-2,3-deoxyribose 5'-phosphate)-DNA + a 5'-end 5'-phospho-2'-deoxyribonucleoside-DNA + H(+)</text>
        <dbReference type="Rhea" id="RHEA:66592"/>
        <dbReference type="Rhea" id="RHEA-COMP:13180"/>
        <dbReference type="Rhea" id="RHEA-COMP:16897"/>
        <dbReference type="Rhea" id="RHEA-COMP:17067"/>
        <dbReference type="ChEBI" id="CHEBI:15378"/>
        <dbReference type="ChEBI" id="CHEBI:136412"/>
        <dbReference type="ChEBI" id="CHEBI:157695"/>
        <dbReference type="ChEBI" id="CHEBI:167181"/>
        <dbReference type="EC" id="4.2.99.18"/>
    </reaction>
</comment>
<dbReference type="OrthoDB" id="9800855at2"/>
<keyword evidence="13 15" id="KW-0326">Glycosidase</keyword>
<dbReference type="Pfam" id="PF01149">
    <property type="entry name" value="Fapy_DNA_glyco"/>
    <property type="match status" value="1"/>
</dbReference>
<evidence type="ECO:0000259" key="17">
    <source>
        <dbReference type="PROSITE" id="PS51068"/>
    </source>
</evidence>
<dbReference type="InterPro" id="IPR015886">
    <property type="entry name" value="H2TH_FPG"/>
</dbReference>
<dbReference type="CDD" id="cd08966">
    <property type="entry name" value="EcFpg-like_N"/>
    <property type="match status" value="1"/>
</dbReference>
<evidence type="ECO:0000256" key="13">
    <source>
        <dbReference type="ARBA" id="ARBA00023295"/>
    </source>
</evidence>
<dbReference type="SUPFAM" id="SSF81624">
    <property type="entry name" value="N-terminal domain of MutM-like DNA repair proteins"/>
    <property type="match status" value="1"/>
</dbReference>
<gene>
    <name evidence="15" type="primary">mutM</name>
    <name evidence="15" type="synonym">fpg</name>
    <name evidence="18" type="ORF">SAMN04488052_11250</name>
</gene>
<dbReference type="InterPro" id="IPR000214">
    <property type="entry name" value="Znf_DNA_glyclase/AP_lyase"/>
</dbReference>
<dbReference type="HAMAP" id="MF_00103">
    <property type="entry name" value="Fapy_DNA_glycosyl"/>
    <property type="match status" value="1"/>
</dbReference>
<dbReference type="InterPro" id="IPR035937">
    <property type="entry name" value="FPG_N"/>
</dbReference>
<dbReference type="EMBL" id="FOEG01000012">
    <property type="protein sequence ID" value="SEP14434.1"/>
    <property type="molecule type" value="Genomic_DNA"/>
</dbReference>
<keyword evidence="9 15" id="KW-0238">DNA-binding</keyword>
<dbReference type="GO" id="GO:0140078">
    <property type="term" value="F:class I DNA-(apurinic or apyrimidinic site) endonuclease activity"/>
    <property type="evidence" value="ECO:0007669"/>
    <property type="project" value="UniProtKB-EC"/>
</dbReference>
<comment type="catalytic activity">
    <reaction evidence="1 15">
        <text>Hydrolysis of DNA containing ring-opened 7-methylguanine residues, releasing 2,6-diamino-4-hydroxy-5-(N-methyl)formamidopyrimidine.</text>
        <dbReference type="EC" id="3.2.2.23"/>
    </reaction>
</comment>
<evidence type="ECO:0000256" key="5">
    <source>
        <dbReference type="ARBA" id="ARBA00022763"/>
    </source>
</evidence>
<organism evidence="18 19">
    <name type="scientific">Aquisalimonas asiatica</name>
    <dbReference type="NCBI Taxonomy" id="406100"/>
    <lineage>
        <taxon>Bacteria</taxon>
        <taxon>Pseudomonadati</taxon>
        <taxon>Pseudomonadota</taxon>
        <taxon>Gammaproteobacteria</taxon>
        <taxon>Chromatiales</taxon>
        <taxon>Ectothiorhodospiraceae</taxon>
        <taxon>Aquisalimonas</taxon>
    </lineage>
</organism>
<evidence type="ECO:0000256" key="3">
    <source>
        <dbReference type="ARBA" id="ARBA00011245"/>
    </source>
</evidence>
<dbReference type="STRING" id="406100.SAMN04488052_11250"/>
<feature type="active site" description="Proton donor; for delta-elimination activity" evidence="15">
    <location>
        <position position="261"/>
    </location>
</feature>
<dbReference type="Pfam" id="PF06831">
    <property type="entry name" value="H2TH"/>
    <property type="match status" value="1"/>
</dbReference>
<dbReference type="SUPFAM" id="SSF46946">
    <property type="entry name" value="S13-like H2TH domain"/>
    <property type="match status" value="1"/>
</dbReference>
<feature type="domain" description="Formamidopyrimidine-DNA glycosylase catalytic" evidence="17">
    <location>
        <begin position="2"/>
        <end position="113"/>
    </location>
</feature>
<protein>
    <recommendedName>
        <fullName evidence="15">Formamidopyrimidine-DNA glycosylase</fullName>
        <shortName evidence="15">Fapy-DNA glycosylase</shortName>
        <ecNumber evidence="15">3.2.2.23</ecNumber>
    </recommendedName>
    <alternativeName>
        <fullName evidence="15">DNA-(apurinic or apyrimidinic site) lyase MutM</fullName>
        <shortName evidence="15">AP lyase MutM</shortName>
        <ecNumber evidence="15">4.2.99.18</ecNumber>
    </alternativeName>
</protein>
<dbReference type="PROSITE" id="PS51066">
    <property type="entry name" value="ZF_FPG_2"/>
    <property type="match status" value="1"/>
</dbReference>
<feature type="domain" description="FPG-type" evidence="16">
    <location>
        <begin position="237"/>
        <end position="271"/>
    </location>
</feature>
<dbReference type="EC" id="3.2.2.23" evidence="15"/>
<feature type="binding site" evidence="15">
    <location>
        <position position="152"/>
    </location>
    <ligand>
        <name>DNA</name>
        <dbReference type="ChEBI" id="CHEBI:16991"/>
    </ligand>
</feature>
<evidence type="ECO:0000256" key="15">
    <source>
        <dbReference type="HAMAP-Rule" id="MF_00103"/>
    </source>
</evidence>
<sequence length="271" mass="29223">MPELPEVETTRRGVEPHVAGHTITDVIVRDARLRWPVAADLPERLRGRRVGGVDRRAKYLLFRTQPDTLILHLGMSGSLRVVEAGTPPEAHAHVDVLLESGQVLRYVDPRRFGSLHLAPGDGEAHPLLARLGPEPLGDAFTGAWLHARARGRRQAVKAFIMDAATVVGVGNIYAAEALFRAGIHPARAAGRVGRARYDRLAEAIRAVLGDAIEAGGTTLRDFVGSGGSPGYFRQSLAVYGRAGASCPVCGTMLRLMRVGQRSTCYCPACQR</sequence>
<evidence type="ECO:0000256" key="10">
    <source>
        <dbReference type="ARBA" id="ARBA00023204"/>
    </source>
</evidence>
<dbReference type="PROSITE" id="PS51068">
    <property type="entry name" value="FPG_CAT"/>
    <property type="match status" value="1"/>
</dbReference>
<evidence type="ECO:0000256" key="14">
    <source>
        <dbReference type="ARBA" id="ARBA00044632"/>
    </source>
</evidence>
<keyword evidence="5 15" id="KW-0227">DNA damage</keyword>
<dbReference type="GO" id="GO:0034039">
    <property type="term" value="F:8-oxo-7,8-dihydroguanine DNA N-glycosylase activity"/>
    <property type="evidence" value="ECO:0007669"/>
    <property type="project" value="TreeGrafter"/>
</dbReference>
<dbReference type="Gene3D" id="3.20.190.10">
    <property type="entry name" value="MutM-like, N-terminal"/>
    <property type="match status" value="1"/>
</dbReference>
<feature type="binding site" evidence="15">
    <location>
        <position position="110"/>
    </location>
    <ligand>
        <name>DNA</name>
        <dbReference type="ChEBI" id="CHEBI:16991"/>
    </ligand>
</feature>
<dbReference type="InterPro" id="IPR012319">
    <property type="entry name" value="FPG_cat"/>
</dbReference>
<evidence type="ECO:0000256" key="11">
    <source>
        <dbReference type="ARBA" id="ARBA00023239"/>
    </source>
</evidence>
<keyword evidence="19" id="KW-1185">Reference proteome</keyword>
<evidence type="ECO:0000256" key="8">
    <source>
        <dbReference type="ARBA" id="ARBA00022833"/>
    </source>
</evidence>
<proteinExistence type="inferred from homology"/>
<dbReference type="InterPro" id="IPR010979">
    <property type="entry name" value="Ribosomal_uS13-like_H2TH"/>
</dbReference>
<keyword evidence="4 15" id="KW-0479">Metal-binding</keyword>
<evidence type="ECO:0000313" key="18">
    <source>
        <dbReference type="EMBL" id="SEP14434.1"/>
    </source>
</evidence>
<comment type="function">
    <text evidence="15">Involved in base excision repair of DNA damaged by oxidation or by mutagenic agents. Acts as DNA glycosylase that recognizes and removes damaged bases. Has a preference for oxidized purines, such as 7,8-dihydro-8-oxoguanine (8-oxoG). Has AP (apurinic/apyrimidinic) lyase activity and introduces nicks in the DNA strand. Cleaves the DNA backbone by beta-delta elimination to generate a single-strand break at the site of the removed base with both 3'- and 5'-phosphates.</text>
</comment>
<evidence type="ECO:0000256" key="9">
    <source>
        <dbReference type="ARBA" id="ARBA00023125"/>
    </source>
</evidence>
<dbReference type="PROSITE" id="PS01242">
    <property type="entry name" value="ZF_FPG_1"/>
    <property type="match status" value="1"/>
</dbReference>
<evidence type="ECO:0000313" key="19">
    <source>
        <dbReference type="Proteomes" id="UP000199657"/>
    </source>
</evidence>
<dbReference type="RefSeq" id="WP_091646048.1">
    <property type="nucleotide sequence ID" value="NZ_FOEG01000012.1"/>
</dbReference>
<dbReference type="PANTHER" id="PTHR22993:SF9">
    <property type="entry name" value="FORMAMIDOPYRIMIDINE-DNA GLYCOSYLASE"/>
    <property type="match status" value="1"/>
</dbReference>
<dbReference type="FunFam" id="3.20.190.10:FF:000001">
    <property type="entry name" value="Formamidopyrimidine-DNA glycosylase"/>
    <property type="match status" value="1"/>
</dbReference>
<evidence type="ECO:0000256" key="6">
    <source>
        <dbReference type="ARBA" id="ARBA00022771"/>
    </source>
</evidence>
<evidence type="ECO:0000256" key="7">
    <source>
        <dbReference type="ARBA" id="ARBA00022801"/>
    </source>
</evidence>
<dbReference type="GO" id="GO:0008270">
    <property type="term" value="F:zinc ion binding"/>
    <property type="evidence" value="ECO:0007669"/>
    <property type="project" value="UniProtKB-UniRule"/>
</dbReference>
<dbReference type="Gene3D" id="1.10.8.50">
    <property type="match status" value="1"/>
</dbReference>
<dbReference type="AlphaFoldDB" id="A0A1H8VGM3"/>
<keyword evidence="6 15" id="KW-0863">Zinc-finger</keyword>
<dbReference type="NCBIfam" id="NF002211">
    <property type="entry name" value="PRK01103.1"/>
    <property type="match status" value="1"/>
</dbReference>